<dbReference type="OrthoDB" id="9809796at2"/>
<dbReference type="HOGENOM" id="CLU_032540_0_0_0"/>
<dbReference type="GO" id="GO:0004326">
    <property type="term" value="F:tetrahydrofolylpolyglutamate synthase activity"/>
    <property type="evidence" value="ECO:0007669"/>
    <property type="project" value="InterPro"/>
</dbReference>
<dbReference type="eggNOG" id="COG0771">
    <property type="taxonomic scope" value="Bacteria"/>
</dbReference>
<evidence type="ECO:0000313" key="13">
    <source>
        <dbReference type="EMBL" id="AHG90611.1"/>
    </source>
</evidence>
<dbReference type="InterPro" id="IPR018109">
    <property type="entry name" value="Folylpolyglutamate_synth_CS"/>
</dbReference>
<dbReference type="InterPro" id="IPR013221">
    <property type="entry name" value="Mur_ligase_cen"/>
</dbReference>
<dbReference type="NCBIfam" id="TIGR01087">
    <property type="entry name" value="murD"/>
    <property type="match status" value="1"/>
</dbReference>
<evidence type="ECO:0000256" key="6">
    <source>
        <dbReference type="ARBA" id="ARBA00022741"/>
    </source>
</evidence>
<dbReference type="KEGG" id="gba:J421_3074"/>
<dbReference type="RefSeq" id="WP_025412078.1">
    <property type="nucleotide sequence ID" value="NZ_CP007128.1"/>
</dbReference>
<keyword evidence="7 9" id="KW-0067">ATP-binding</keyword>
<dbReference type="GO" id="GO:0051301">
    <property type="term" value="P:cell division"/>
    <property type="evidence" value="ECO:0007669"/>
    <property type="project" value="UniProtKB-KW"/>
</dbReference>
<dbReference type="GO" id="GO:0009252">
    <property type="term" value="P:peptidoglycan biosynthetic process"/>
    <property type="evidence" value="ECO:0007669"/>
    <property type="project" value="UniProtKB-UniRule"/>
</dbReference>
<dbReference type="AlphaFoldDB" id="W0RIJ6"/>
<dbReference type="EC" id="6.3.2.9" evidence="9 10"/>
<dbReference type="SUPFAM" id="SSF53623">
    <property type="entry name" value="MurD-like peptide ligases, catalytic domain"/>
    <property type="match status" value="1"/>
</dbReference>
<comment type="catalytic activity">
    <reaction evidence="9 10">
        <text>UDP-N-acetyl-alpha-D-muramoyl-L-alanine + D-glutamate + ATP = UDP-N-acetyl-alpha-D-muramoyl-L-alanyl-D-glutamate + ADP + phosphate + H(+)</text>
        <dbReference type="Rhea" id="RHEA:16429"/>
        <dbReference type="ChEBI" id="CHEBI:15378"/>
        <dbReference type="ChEBI" id="CHEBI:29986"/>
        <dbReference type="ChEBI" id="CHEBI:30616"/>
        <dbReference type="ChEBI" id="CHEBI:43474"/>
        <dbReference type="ChEBI" id="CHEBI:83898"/>
        <dbReference type="ChEBI" id="CHEBI:83900"/>
        <dbReference type="ChEBI" id="CHEBI:456216"/>
        <dbReference type="EC" id="6.3.2.9"/>
    </reaction>
</comment>
<keyword evidence="3 9" id="KW-0963">Cytoplasm</keyword>
<protein>
    <recommendedName>
        <fullName evidence="9 10">UDP-N-acetylmuramoylalanine--D-glutamate ligase</fullName>
        <ecNumber evidence="9 10">6.3.2.9</ecNumber>
    </recommendedName>
    <alternativeName>
        <fullName evidence="9">D-glutamic acid-adding enzyme</fullName>
    </alternativeName>
    <alternativeName>
        <fullName evidence="9">UDP-N-acetylmuramoyl-L-alanyl-D-glutamate synthetase</fullName>
    </alternativeName>
</protein>
<evidence type="ECO:0000313" key="14">
    <source>
        <dbReference type="Proteomes" id="UP000019151"/>
    </source>
</evidence>
<evidence type="ECO:0000256" key="1">
    <source>
        <dbReference type="ARBA" id="ARBA00004496"/>
    </source>
</evidence>
<dbReference type="HAMAP" id="MF_00639">
    <property type="entry name" value="MurD"/>
    <property type="match status" value="1"/>
</dbReference>
<feature type="domain" description="Mur ligase central" evidence="12">
    <location>
        <begin position="120"/>
        <end position="301"/>
    </location>
</feature>
<dbReference type="SUPFAM" id="SSF51984">
    <property type="entry name" value="MurCD N-terminal domain"/>
    <property type="match status" value="1"/>
</dbReference>
<dbReference type="Pfam" id="PF02875">
    <property type="entry name" value="Mur_ligase_C"/>
    <property type="match status" value="1"/>
</dbReference>
<keyword evidence="4 9" id="KW-0436">Ligase</keyword>
<comment type="pathway">
    <text evidence="2 9 10">Cell wall biogenesis; peptidoglycan biosynthesis.</text>
</comment>
<name>W0RIJ6_9BACT</name>
<dbReference type="InParanoid" id="W0RIJ6"/>
<comment type="function">
    <text evidence="9 10">Cell wall formation. Catalyzes the addition of glutamate to the nucleotide precursor UDP-N-acetylmuramoyl-L-alanine (UMA).</text>
</comment>
<comment type="subcellular location">
    <subcellularLocation>
        <location evidence="1 9 10">Cytoplasm</location>
    </subcellularLocation>
</comment>
<keyword evidence="5 9" id="KW-0132">Cell division</keyword>
<dbReference type="InterPro" id="IPR004101">
    <property type="entry name" value="Mur_ligase_C"/>
</dbReference>
<evidence type="ECO:0000256" key="5">
    <source>
        <dbReference type="ARBA" id="ARBA00022618"/>
    </source>
</evidence>
<evidence type="ECO:0000256" key="7">
    <source>
        <dbReference type="ARBA" id="ARBA00022840"/>
    </source>
</evidence>
<dbReference type="SUPFAM" id="SSF53244">
    <property type="entry name" value="MurD-like peptide ligases, peptide-binding domain"/>
    <property type="match status" value="1"/>
</dbReference>
<comment type="similarity">
    <text evidence="9">Belongs to the MurCDEF family.</text>
</comment>
<organism evidence="13 14">
    <name type="scientific">Gemmatirosa kalamazoonensis</name>
    <dbReference type="NCBI Taxonomy" id="861299"/>
    <lineage>
        <taxon>Bacteria</taxon>
        <taxon>Pseudomonadati</taxon>
        <taxon>Gemmatimonadota</taxon>
        <taxon>Gemmatimonadia</taxon>
        <taxon>Gemmatimonadales</taxon>
        <taxon>Gemmatimonadaceae</taxon>
        <taxon>Gemmatirosa</taxon>
    </lineage>
</organism>
<evidence type="ECO:0000256" key="2">
    <source>
        <dbReference type="ARBA" id="ARBA00004752"/>
    </source>
</evidence>
<dbReference type="PANTHER" id="PTHR43692:SF1">
    <property type="entry name" value="UDP-N-ACETYLMURAMOYLALANINE--D-GLUTAMATE LIGASE"/>
    <property type="match status" value="1"/>
</dbReference>
<dbReference type="PATRIC" id="fig|861299.3.peg.3127"/>
<sequence length="470" mass="49229">MPTDVFRGHAPGEIAVVGLGKSGRAASALLARDGHAVYASDAGGGDALLEAAGALAHHGVAVDVGSHDLDRIARAALVVASPGVPPDAPPLAAARARDVPIVGEIEVALHYLPRLRYVAVTGTNGKTTTTALIGHLLRALGRDAVDAGNIGTPLAELALRDRPPEWAALELSSFQLHDTPSVNPTVGVVTNLSPDHLDRYASVDAYYADKALLFANAHAGSRWVLNADEPEVLGLFRRLPGAPPVLPGETHGFSTRTNAAAAYFDRGAGDLVLLEEPLLPRAELPLLGDHNVANALAASLAVAVADPSHAGPDARRRLADGLRTFRALAHRMEPVGTFDGVEWINDSKATNVASTLVAVAGMTKPFVLLLGGRHKGEPYTALAEPFRRFGKVVLAYGESAAIVEKDLGELVHVERLGSSFPEVMARARALAGPGEAVLLSPACSSFDMFDNYAQRGAEFRRLAAETGSIR</sequence>
<dbReference type="GO" id="GO:0071555">
    <property type="term" value="P:cell wall organization"/>
    <property type="evidence" value="ECO:0007669"/>
    <property type="project" value="UniProtKB-KW"/>
</dbReference>
<dbReference type="Gene3D" id="3.90.190.20">
    <property type="entry name" value="Mur ligase, C-terminal domain"/>
    <property type="match status" value="1"/>
</dbReference>
<dbReference type="InterPro" id="IPR036615">
    <property type="entry name" value="Mur_ligase_C_dom_sf"/>
</dbReference>
<feature type="domain" description="Mur ligase C-terminal" evidence="11">
    <location>
        <begin position="330"/>
        <end position="443"/>
    </location>
</feature>
<dbReference type="GO" id="GO:0008764">
    <property type="term" value="F:UDP-N-acetylmuramoylalanine-D-glutamate ligase activity"/>
    <property type="evidence" value="ECO:0007669"/>
    <property type="project" value="UniProtKB-UniRule"/>
</dbReference>
<dbReference type="PANTHER" id="PTHR43692">
    <property type="entry name" value="UDP-N-ACETYLMURAMOYLALANINE--D-GLUTAMATE LIGASE"/>
    <property type="match status" value="1"/>
</dbReference>
<evidence type="ECO:0000256" key="4">
    <source>
        <dbReference type="ARBA" id="ARBA00022598"/>
    </source>
</evidence>
<accession>W0RIJ6</accession>
<keyword evidence="14" id="KW-1185">Reference proteome</keyword>
<dbReference type="EMBL" id="CP007128">
    <property type="protein sequence ID" value="AHG90611.1"/>
    <property type="molecule type" value="Genomic_DNA"/>
</dbReference>
<dbReference type="InterPro" id="IPR036565">
    <property type="entry name" value="Mur-like_cat_sf"/>
</dbReference>
<dbReference type="FunCoup" id="W0RIJ6">
    <property type="interactions" value="419"/>
</dbReference>
<keyword evidence="6 9" id="KW-0547">Nucleotide-binding</keyword>
<evidence type="ECO:0000256" key="8">
    <source>
        <dbReference type="ARBA" id="ARBA00023306"/>
    </source>
</evidence>
<keyword evidence="9 10" id="KW-0573">Peptidoglycan synthesis</keyword>
<dbReference type="Pfam" id="PF08245">
    <property type="entry name" value="Mur_ligase_M"/>
    <property type="match status" value="1"/>
</dbReference>
<evidence type="ECO:0000256" key="3">
    <source>
        <dbReference type="ARBA" id="ARBA00022490"/>
    </source>
</evidence>
<dbReference type="Proteomes" id="UP000019151">
    <property type="component" value="Chromosome"/>
</dbReference>
<keyword evidence="8 9" id="KW-0131">Cell cycle</keyword>
<dbReference type="PROSITE" id="PS01011">
    <property type="entry name" value="FOLYLPOLYGLU_SYNT_1"/>
    <property type="match status" value="1"/>
</dbReference>
<evidence type="ECO:0000259" key="12">
    <source>
        <dbReference type="Pfam" id="PF08245"/>
    </source>
</evidence>
<keyword evidence="9 10" id="KW-0133">Cell shape</keyword>
<dbReference type="GO" id="GO:0005737">
    <property type="term" value="C:cytoplasm"/>
    <property type="evidence" value="ECO:0007669"/>
    <property type="project" value="UniProtKB-SubCell"/>
</dbReference>
<feature type="binding site" evidence="9">
    <location>
        <begin position="122"/>
        <end position="128"/>
    </location>
    <ligand>
        <name>ATP</name>
        <dbReference type="ChEBI" id="CHEBI:30616"/>
    </ligand>
</feature>
<dbReference type="GO" id="GO:0005524">
    <property type="term" value="F:ATP binding"/>
    <property type="evidence" value="ECO:0007669"/>
    <property type="project" value="UniProtKB-UniRule"/>
</dbReference>
<dbReference type="STRING" id="861299.J421_3074"/>
<evidence type="ECO:0000256" key="9">
    <source>
        <dbReference type="HAMAP-Rule" id="MF_00639"/>
    </source>
</evidence>
<gene>
    <name evidence="9" type="primary">murD</name>
    <name evidence="13" type="ORF">J421_3074</name>
</gene>
<proteinExistence type="inferred from homology"/>
<reference evidence="13 14" key="1">
    <citation type="journal article" date="2014" name="Genome Announc.">
        <title>Genome Sequence and Methylome of Soil Bacterium Gemmatirosa kalamazoonensis KBS708T, a Member of the Rarely Cultivated Gemmatimonadetes Phylum.</title>
        <authorList>
            <person name="Debruyn J.M."/>
            <person name="Radosevich M."/>
            <person name="Wommack K.E."/>
            <person name="Polson S.W."/>
            <person name="Hauser L.J."/>
            <person name="Fawaz M.N."/>
            <person name="Korlach J."/>
            <person name="Tsai Y.C."/>
        </authorList>
    </citation>
    <scope>NUCLEOTIDE SEQUENCE [LARGE SCALE GENOMIC DNA]</scope>
    <source>
        <strain evidence="13 14">KBS708</strain>
    </source>
</reference>
<evidence type="ECO:0000256" key="10">
    <source>
        <dbReference type="RuleBase" id="RU003664"/>
    </source>
</evidence>
<keyword evidence="9 10" id="KW-0961">Cell wall biogenesis/degradation</keyword>
<dbReference type="Pfam" id="PF21799">
    <property type="entry name" value="MurD-like_N"/>
    <property type="match status" value="1"/>
</dbReference>
<dbReference type="Gene3D" id="3.40.50.720">
    <property type="entry name" value="NAD(P)-binding Rossmann-like Domain"/>
    <property type="match status" value="1"/>
</dbReference>
<dbReference type="Gene3D" id="3.40.1190.10">
    <property type="entry name" value="Mur-like, catalytic domain"/>
    <property type="match status" value="1"/>
</dbReference>
<dbReference type="InterPro" id="IPR005762">
    <property type="entry name" value="MurD"/>
</dbReference>
<dbReference type="GO" id="GO:0008360">
    <property type="term" value="P:regulation of cell shape"/>
    <property type="evidence" value="ECO:0007669"/>
    <property type="project" value="UniProtKB-KW"/>
</dbReference>
<dbReference type="UniPathway" id="UPA00219"/>
<evidence type="ECO:0000259" key="11">
    <source>
        <dbReference type="Pfam" id="PF02875"/>
    </source>
</evidence>